<reference evidence="1 2" key="1">
    <citation type="submission" date="2016-05" db="EMBL/GenBank/DDBJ databases">
        <title>Genome sequencing reveals origins of a unique bacterial endosymbiosis in the earliest lineages of terrestrial Fungi.</title>
        <authorList>
            <consortium name="DOE Joint Genome Institute"/>
            <person name="Uehling J."/>
            <person name="Gryganskyi A."/>
            <person name="Hameed K."/>
            <person name="Tschaplinski T."/>
            <person name="Misztal P."/>
            <person name="Wu S."/>
            <person name="Desiro A."/>
            <person name="Vande Pol N."/>
            <person name="Du Z.-Y."/>
            <person name="Zienkiewicz A."/>
            <person name="Zienkiewicz K."/>
            <person name="Morin E."/>
            <person name="Tisserant E."/>
            <person name="Splivallo R."/>
            <person name="Hainaut M."/>
            <person name="Henrissat B."/>
            <person name="Ohm R."/>
            <person name="Kuo A."/>
            <person name="Yan J."/>
            <person name="Lipzen A."/>
            <person name="Nolan M."/>
            <person name="Labutti K."/>
            <person name="Barry K."/>
            <person name="Goldstein A."/>
            <person name="Labbe J."/>
            <person name="Schadt C."/>
            <person name="Tuskan G."/>
            <person name="Grigoriev I."/>
            <person name="Martin F."/>
            <person name="Vilgalys R."/>
            <person name="Bonito G."/>
        </authorList>
    </citation>
    <scope>NUCLEOTIDE SEQUENCE [LARGE SCALE GENOMIC DNA]</scope>
    <source>
        <strain evidence="1 2">AG-77</strain>
    </source>
</reference>
<evidence type="ECO:0000313" key="1">
    <source>
        <dbReference type="EMBL" id="OAQ29367.1"/>
    </source>
</evidence>
<dbReference type="EMBL" id="KV442041">
    <property type="protein sequence ID" value="OAQ29367.1"/>
    <property type="molecule type" value="Genomic_DNA"/>
</dbReference>
<proteinExistence type="predicted"/>
<gene>
    <name evidence="1" type="ORF">K457DRAFT_137866</name>
</gene>
<dbReference type="AlphaFoldDB" id="A0A197JVP0"/>
<dbReference type="OrthoDB" id="2019262at2759"/>
<keyword evidence="2" id="KW-1185">Reference proteome</keyword>
<evidence type="ECO:0000313" key="2">
    <source>
        <dbReference type="Proteomes" id="UP000078512"/>
    </source>
</evidence>
<name>A0A197JVP0_9FUNG</name>
<dbReference type="Proteomes" id="UP000078512">
    <property type="component" value="Unassembled WGS sequence"/>
</dbReference>
<dbReference type="InterPro" id="IPR029060">
    <property type="entry name" value="PIN-like_dom_sf"/>
</dbReference>
<protein>
    <submittedName>
        <fullName evidence="1">Uncharacterized protein</fullName>
    </submittedName>
</protein>
<sequence>MDDLTQRLNAVTLTPSASPIKTGQKPRLVYVDGMNYSDKFFKVGDHWCFREARQNISKMVKHARESNIVLKVFLDAYIETDEALQKWRSRREKEVRDRTRNMPQAMNVLIGEMFSMAGIEVAYSVDADNDDTLASHAQHDRAAVMSRDKDFLRYNGASYRIYEDFTYKREYLHLIPRKSTYLRREISKRDIHKPKPAVRSTDPGFITLPDFYLRGSPSPLTRDCGNLHITVRSLRQAYYASLGIKTAVREEFPTYRTSDGDEGVVWLVEDVLPSDKYHDLLKSPEEAYEHYFGKLVRPDGVSNRDWDNHVYASYSVVFELCALHLGTSLFELLCTYAKQPSKMREP</sequence>
<dbReference type="SUPFAM" id="SSF88723">
    <property type="entry name" value="PIN domain-like"/>
    <property type="match status" value="1"/>
</dbReference>
<accession>A0A197JVP0</accession>
<organism evidence="1 2">
    <name type="scientific">Linnemannia elongata AG-77</name>
    <dbReference type="NCBI Taxonomy" id="1314771"/>
    <lineage>
        <taxon>Eukaryota</taxon>
        <taxon>Fungi</taxon>
        <taxon>Fungi incertae sedis</taxon>
        <taxon>Mucoromycota</taxon>
        <taxon>Mortierellomycotina</taxon>
        <taxon>Mortierellomycetes</taxon>
        <taxon>Mortierellales</taxon>
        <taxon>Mortierellaceae</taxon>
        <taxon>Linnemannia</taxon>
    </lineage>
</organism>